<dbReference type="RefSeq" id="WP_164447691.1">
    <property type="nucleotide sequence ID" value="NZ_SAIY01000004.1"/>
</dbReference>
<accession>A0A6M1KX21</accession>
<keyword evidence="1" id="KW-1133">Transmembrane helix</keyword>
<name>A0A6M1KX21_9ACTN</name>
<sequence length="144" mass="14267">MPLLVGRAGGVPLLAGGPMLLVALTALGAALLAGGGPARAVAGGALVPVLAAAILRPVVELRASVWLLVAALVAAGLAGAVRLLRPTGGPVHAWGRCWWPAVAGLLAALAGLLLAGAAVGRSLPPWRGPRRGRPSRGGGNCRWR</sequence>
<protein>
    <submittedName>
        <fullName evidence="2">Uncharacterized protein</fullName>
    </submittedName>
</protein>
<proteinExistence type="predicted"/>
<comment type="caution">
    <text evidence="2">The sequence shown here is derived from an EMBL/GenBank/DDBJ whole genome shotgun (WGS) entry which is preliminary data.</text>
</comment>
<keyword evidence="1" id="KW-0812">Transmembrane</keyword>
<reference evidence="2 3" key="1">
    <citation type="submission" date="2020-02" db="EMBL/GenBank/DDBJ databases">
        <title>Draft Genome Sequence of Verrucosispora sp. Strain CWR15, Isolated from Gulf of Mexico Sponge.</title>
        <authorList>
            <person name="Kennedy S.J."/>
            <person name="Cella E."/>
            <person name="Azarian T."/>
            <person name="Baker B.J."/>
            <person name="Shaw L.N."/>
        </authorList>
    </citation>
    <scope>NUCLEOTIDE SEQUENCE [LARGE SCALE GENOMIC DNA]</scope>
    <source>
        <strain evidence="2 3">CWR15</strain>
    </source>
</reference>
<gene>
    <name evidence="2" type="ORF">ENC19_14360</name>
</gene>
<feature type="transmembrane region" description="Helical" evidence="1">
    <location>
        <begin position="97"/>
        <end position="119"/>
    </location>
</feature>
<keyword evidence="1" id="KW-0472">Membrane</keyword>
<evidence type="ECO:0000313" key="3">
    <source>
        <dbReference type="Proteomes" id="UP000478148"/>
    </source>
</evidence>
<dbReference type="AlphaFoldDB" id="A0A6M1KX21"/>
<organism evidence="2 3">
    <name type="scientific">Verrucosispora sioxanthis</name>
    <dbReference type="NCBI Taxonomy" id="2499994"/>
    <lineage>
        <taxon>Bacteria</taxon>
        <taxon>Bacillati</taxon>
        <taxon>Actinomycetota</taxon>
        <taxon>Actinomycetes</taxon>
        <taxon>Micromonosporales</taxon>
        <taxon>Micromonosporaceae</taxon>
        <taxon>Micromonospora</taxon>
    </lineage>
</organism>
<keyword evidence="3" id="KW-1185">Reference proteome</keyword>
<feature type="transmembrane region" description="Helical" evidence="1">
    <location>
        <begin position="65"/>
        <end position="85"/>
    </location>
</feature>
<dbReference type="EMBL" id="SAIY01000004">
    <property type="protein sequence ID" value="NGM13765.1"/>
    <property type="molecule type" value="Genomic_DNA"/>
</dbReference>
<evidence type="ECO:0000256" key="1">
    <source>
        <dbReference type="SAM" id="Phobius"/>
    </source>
</evidence>
<feature type="transmembrane region" description="Helical" evidence="1">
    <location>
        <begin position="12"/>
        <end position="33"/>
    </location>
</feature>
<dbReference type="Proteomes" id="UP000478148">
    <property type="component" value="Unassembled WGS sequence"/>
</dbReference>
<feature type="transmembrane region" description="Helical" evidence="1">
    <location>
        <begin position="40"/>
        <end position="59"/>
    </location>
</feature>
<evidence type="ECO:0000313" key="2">
    <source>
        <dbReference type="EMBL" id="NGM13765.1"/>
    </source>
</evidence>